<gene>
    <name evidence="5" type="primary">LOC123409937</name>
</gene>
<dbReference type="FunFam" id="3.40.50.2000:FF:000037">
    <property type="entry name" value="Glycosyltransferase"/>
    <property type="match status" value="1"/>
</dbReference>
<reference evidence="6" key="1">
    <citation type="journal article" date="2012" name="Nature">
        <title>A physical, genetic and functional sequence assembly of the barley genome.</title>
        <authorList>
            <consortium name="The International Barley Genome Sequencing Consortium"/>
            <person name="Mayer K.F."/>
            <person name="Waugh R."/>
            <person name="Brown J.W."/>
            <person name="Schulman A."/>
            <person name="Langridge P."/>
            <person name="Platzer M."/>
            <person name="Fincher G.B."/>
            <person name="Muehlbauer G.J."/>
            <person name="Sato K."/>
            <person name="Close T.J."/>
            <person name="Wise R.P."/>
            <person name="Stein N."/>
        </authorList>
    </citation>
    <scope>NUCLEOTIDE SEQUENCE [LARGE SCALE GENOMIC DNA]</scope>
    <source>
        <strain evidence="6">cv. Morex</strain>
    </source>
</reference>
<dbReference type="Pfam" id="PF00201">
    <property type="entry name" value="UDPGT"/>
    <property type="match status" value="1"/>
</dbReference>
<accession>A0A287VLB3</accession>
<dbReference type="Gene3D" id="3.40.50.2000">
    <property type="entry name" value="Glycogen Phosphorylase B"/>
    <property type="match status" value="2"/>
</dbReference>
<evidence type="ECO:0000256" key="1">
    <source>
        <dbReference type="ARBA" id="ARBA00009995"/>
    </source>
</evidence>
<dbReference type="OrthoDB" id="5835829at2759"/>
<dbReference type="AlphaFoldDB" id="A0A287VLB3"/>
<organism evidence="5 6">
    <name type="scientific">Hordeum vulgare subsp. vulgare</name>
    <name type="common">Domesticated barley</name>
    <dbReference type="NCBI Taxonomy" id="112509"/>
    <lineage>
        <taxon>Eukaryota</taxon>
        <taxon>Viridiplantae</taxon>
        <taxon>Streptophyta</taxon>
        <taxon>Embryophyta</taxon>
        <taxon>Tracheophyta</taxon>
        <taxon>Spermatophyta</taxon>
        <taxon>Magnoliopsida</taxon>
        <taxon>Liliopsida</taxon>
        <taxon>Poales</taxon>
        <taxon>Poaceae</taxon>
        <taxon>BOP clade</taxon>
        <taxon>Pooideae</taxon>
        <taxon>Triticodae</taxon>
        <taxon>Triticeae</taxon>
        <taxon>Hordeinae</taxon>
        <taxon>Hordeum</taxon>
    </lineage>
</organism>
<evidence type="ECO:0000259" key="4">
    <source>
        <dbReference type="Pfam" id="PF26168"/>
    </source>
</evidence>
<dbReference type="Gramene" id="HORVU.MOREX.r2.7HG0538240.1">
    <property type="protein sequence ID" value="HORVU.MOREX.r2.7HG0538240.1.CDS.1"/>
    <property type="gene ID" value="HORVU.MOREX.r2.7HG0538240"/>
</dbReference>
<name>A0A287VLB3_HORVV</name>
<proteinExistence type="inferred from homology"/>
<dbReference type="EnsemblPlants" id="HORVU.MOREX.r3.7HG0648460.1">
    <property type="protein sequence ID" value="HORVU.MOREX.r3.7HG0648460.1.CDS1"/>
    <property type="gene ID" value="HORVU.MOREX.r3.7HG0648460"/>
</dbReference>
<dbReference type="STRING" id="112509.A0A287VLB3"/>
<dbReference type="InterPro" id="IPR058980">
    <property type="entry name" value="Glyco_transf_N"/>
</dbReference>
<dbReference type="PANTHER" id="PTHR48049">
    <property type="entry name" value="GLYCOSYLTRANSFERASE"/>
    <property type="match status" value="1"/>
</dbReference>
<comment type="similarity">
    <text evidence="1">Belongs to the UDP-glycosyltransferase family.</text>
</comment>
<dbReference type="SUPFAM" id="SSF53756">
    <property type="entry name" value="UDP-Glycosyltransferase/glycogen phosphorylase"/>
    <property type="match status" value="1"/>
</dbReference>
<keyword evidence="6" id="KW-1185">Reference proteome</keyword>
<evidence type="ECO:0000256" key="2">
    <source>
        <dbReference type="ARBA" id="ARBA00022676"/>
    </source>
</evidence>
<reference evidence="5" key="3">
    <citation type="submission" date="2022-01" db="UniProtKB">
        <authorList>
            <consortium name="EnsemblPlants"/>
        </authorList>
    </citation>
    <scope>IDENTIFICATION</scope>
    <source>
        <strain evidence="5">subsp. vulgare</strain>
    </source>
</reference>
<keyword evidence="3" id="KW-0808">Transferase</keyword>
<dbReference type="FunCoup" id="A0A287VLB3">
    <property type="interactions" value="8"/>
</dbReference>
<feature type="domain" description="Glycosyltransferase N-terminal" evidence="4">
    <location>
        <begin position="18"/>
        <end position="138"/>
    </location>
</feature>
<dbReference type="OMA" id="VMSEYEG"/>
<dbReference type="SMR" id="A0A287VLB3"/>
<keyword evidence="2" id="KW-0328">Glycosyltransferase</keyword>
<protein>
    <recommendedName>
        <fullName evidence="4">Glycosyltransferase N-terminal domain-containing protein</fullName>
    </recommendedName>
</protein>
<dbReference type="InterPro" id="IPR002213">
    <property type="entry name" value="UDP_glucos_trans"/>
</dbReference>
<dbReference type="PaxDb" id="4513-MLOC_75625.1"/>
<dbReference type="Proteomes" id="UP000011116">
    <property type="component" value="Chromosome 7H"/>
</dbReference>
<dbReference type="InParanoid" id="A0A287VLB3"/>
<dbReference type="FunFam" id="3.40.50.2000:FF:000088">
    <property type="entry name" value="Glycosyltransferase"/>
    <property type="match status" value="1"/>
</dbReference>
<dbReference type="Gramene" id="HORVU.MOREX.r3.7HG0648460.1">
    <property type="protein sequence ID" value="HORVU.MOREX.r3.7HG0648460.1.CDS1"/>
    <property type="gene ID" value="HORVU.MOREX.r3.7HG0648460"/>
</dbReference>
<dbReference type="RefSeq" id="XP_044958741.1">
    <property type="nucleotide sequence ID" value="XM_045102806.1"/>
</dbReference>
<dbReference type="GO" id="GO:0035251">
    <property type="term" value="F:UDP-glucosyltransferase activity"/>
    <property type="evidence" value="ECO:0000318"/>
    <property type="project" value="GO_Central"/>
</dbReference>
<reference evidence="5" key="2">
    <citation type="submission" date="2020-10" db="EMBL/GenBank/DDBJ databases">
        <authorList>
            <person name="Scholz U."/>
            <person name="Mascher M."/>
            <person name="Fiebig A."/>
        </authorList>
    </citation>
    <scope>NUCLEOTIDE SEQUENCE [LARGE SCALE GENOMIC DNA]</scope>
    <source>
        <strain evidence="5">cv. Morex</strain>
    </source>
</reference>
<dbReference type="Pfam" id="PF26168">
    <property type="entry name" value="Glyco_transf_N"/>
    <property type="match status" value="1"/>
</dbReference>
<sequence length="483" mass="52786">MEAAPTAAAGGAAEDGLEVVVFPWLAFGHMIPFLELSKRLAARGNAVTFVSTPRNLARLPPVPAHLSAGLRFVPLQLPPVEGLPEDAESTADVPADKIELLKKAMDGLAAPLAAFLADAVAAGRRPDWIVVDFCHHWVPPIADQHEVPCALFQILHAAFVAFLGPRWANAAHPRTEPQHFTVPPKWIPLPSTTFFLRHEAEWIAGTLRANASDVSDAERTWQVFERCRLVICRSCHELEPRMFALLSDLLRKPAVPSGILLPLPEAPDDHRQSGSGGVARHQVLRWLDDQPPKSVIYVALGSEAPLTPENIHELALGLELAGVRFLWVLGKPAGSNKVAGPLPAGFEERRRTRGVVCTGWVPQMKVLAHGAMGAFLTHCGWGSTIESFAFGLPLVMLPFIIDTPMIARAMAGRGIGVQVARDENDGSFDRDGVAAAVRRVMVEDEGKVFATNAMKLKELVVDEGRQEQYIHQLEEHLRRYKDV</sequence>
<evidence type="ECO:0000313" key="6">
    <source>
        <dbReference type="Proteomes" id="UP000011116"/>
    </source>
</evidence>
<dbReference type="GeneID" id="123409937"/>
<dbReference type="PANTHER" id="PTHR48049:SF181">
    <property type="entry name" value="GLYCOSYLTRANSFERASE"/>
    <property type="match status" value="1"/>
</dbReference>
<evidence type="ECO:0000313" key="5">
    <source>
        <dbReference type="EnsemblPlants" id="HORVU.MOREX.r3.7HG0648460.1.CDS1"/>
    </source>
</evidence>
<evidence type="ECO:0000256" key="3">
    <source>
        <dbReference type="ARBA" id="ARBA00022679"/>
    </source>
</evidence>
<dbReference type="InterPro" id="IPR050481">
    <property type="entry name" value="UDP-glycosyltransf_plant"/>
</dbReference>
<dbReference type="KEGG" id="hvg:123409937"/>
<dbReference type="CDD" id="cd03784">
    <property type="entry name" value="GT1_Gtf-like"/>
    <property type="match status" value="1"/>
</dbReference>
<dbReference type="eggNOG" id="KOG1192">
    <property type="taxonomic scope" value="Eukaryota"/>
</dbReference>